<evidence type="ECO:0000256" key="4">
    <source>
        <dbReference type="SAM" id="Phobius"/>
    </source>
</evidence>
<organism evidence="6">
    <name type="scientific">Nicotiana tabacum</name>
    <name type="common">Common tobacco</name>
    <dbReference type="NCBI Taxonomy" id="4097"/>
    <lineage>
        <taxon>Eukaryota</taxon>
        <taxon>Viridiplantae</taxon>
        <taxon>Streptophyta</taxon>
        <taxon>Embryophyta</taxon>
        <taxon>Tracheophyta</taxon>
        <taxon>Spermatophyta</taxon>
        <taxon>Magnoliopsida</taxon>
        <taxon>eudicotyledons</taxon>
        <taxon>Gunneridae</taxon>
        <taxon>Pentapetalae</taxon>
        <taxon>asterids</taxon>
        <taxon>lamiids</taxon>
        <taxon>Solanales</taxon>
        <taxon>Solanaceae</taxon>
        <taxon>Nicotianoideae</taxon>
        <taxon>Nicotianeae</taxon>
        <taxon>Nicotiana</taxon>
    </lineage>
</organism>
<dbReference type="PROSITE" id="PS50222">
    <property type="entry name" value="EF_HAND_2"/>
    <property type="match status" value="2"/>
</dbReference>
<keyword evidence="2" id="KW-0677">Repeat</keyword>
<gene>
    <name evidence="6" type="primary">LOC107810008</name>
</gene>
<dbReference type="InterPro" id="IPR018247">
    <property type="entry name" value="EF_Hand_1_Ca_BS"/>
</dbReference>
<dbReference type="SMR" id="A0A1S4BMW5"/>
<dbReference type="STRING" id="4097.A0A1S4BMW5"/>
<dbReference type="InterPro" id="IPR039647">
    <property type="entry name" value="EF_hand_pair_protein_CML-like"/>
</dbReference>
<name>A0A1S4BMW5_TOBAC</name>
<dbReference type="Gene3D" id="1.10.238.10">
    <property type="entry name" value="EF-hand"/>
    <property type="match status" value="1"/>
</dbReference>
<dbReference type="PANTHER" id="PTHR10891">
    <property type="entry name" value="EF-HAND CALCIUM-BINDING DOMAIN CONTAINING PROTEIN"/>
    <property type="match status" value="1"/>
</dbReference>
<dbReference type="RefSeq" id="XP_016490211.1">
    <property type="nucleotide sequence ID" value="XM_016634725.1"/>
</dbReference>
<dbReference type="KEGG" id="nta:107810008"/>
<dbReference type="FunFam" id="1.10.238.10:FF:000003">
    <property type="entry name" value="Calmodulin A"/>
    <property type="match status" value="1"/>
</dbReference>
<feature type="transmembrane region" description="Helical" evidence="4">
    <location>
        <begin position="20"/>
        <end position="39"/>
    </location>
</feature>
<protein>
    <submittedName>
        <fullName evidence="6">Probable calcium-binding protein CML45</fullName>
    </submittedName>
</protein>
<evidence type="ECO:0000256" key="1">
    <source>
        <dbReference type="ARBA" id="ARBA00022723"/>
    </source>
</evidence>
<keyword evidence="4" id="KW-1133">Transmembrane helix</keyword>
<dbReference type="PRINTS" id="PR01697">
    <property type="entry name" value="PARVALBUMIN"/>
</dbReference>
<dbReference type="AlphaFoldDB" id="A0A1S4BMW5"/>
<evidence type="ECO:0000256" key="3">
    <source>
        <dbReference type="ARBA" id="ARBA00022837"/>
    </source>
</evidence>
<dbReference type="InterPro" id="IPR011992">
    <property type="entry name" value="EF-hand-dom_pair"/>
</dbReference>
<keyword evidence="3" id="KW-0106">Calcium</keyword>
<dbReference type="GO" id="GO:0005509">
    <property type="term" value="F:calcium ion binding"/>
    <property type="evidence" value="ECO:0000318"/>
    <property type="project" value="GO_Central"/>
</dbReference>
<proteinExistence type="predicted"/>
<keyword evidence="1" id="KW-0479">Metal-binding</keyword>
<keyword evidence="4" id="KW-0472">Membrane</keyword>
<sequence>MAAPTYLNRFTFKKLPLTTVPVPLLIHGLVGFFLLYIIFDWGRKFINFLSQAQNSKKSTKVGPSDHLEKNKKTTPYMLVDGSLCREEVEIIMAKLGIFCHPEGEKLQERFDLDNLYDLFGEEEEEEEEYNNMQDLGEAFDVFDQNKDGFIDERELQRVLFALGLKQAAELENCRKMILAFDEDGDGRIDFEEFVKMI</sequence>
<dbReference type="InterPro" id="IPR002048">
    <property type="entry name" value="EF_hand_dom"/>
</dbReference>
<feature type="domain" description="EF-hand" evidence="5">
    <location>
        <begin position="168"/>
        <end position="197"/>
    </location>
</feature>
<dbReference type="OMA" id="IFDWGRK"/>
<reference evidence="6" key="1">
    <citation type="submission" date="2025-08" db="UniProtKB">
        <authorList>
            <consortium name="RefSeq"/>
        </authorList>
    </citation>
    <scope>IDENTIFICATION</scope>
</reference>
<dbReference type="OrthoDB" id="26525at2759"/>
<dbReference type="SMART" id="SM00054">
    <property type="entry name" value="EFh"/>
    <property type="match status" value="2"/>
</dbReference>
<feature type="domain" description="EF-hand" evidence="5">
    <location>
        <begin position="130"/>
        <end position="165"/>
    </location>
</feature>
<evidence type="ECO:0000313" key="6">
    <source>
        <dbReference type="RefSeq" id="XP_016490211.1"/>
    </source>
</evidence>
<dbReference type="PaxDb" id="4097-A0A1S4BMW5"/>
<keyword evidence="4" id="KW-0812">Transmembrane</keyword>
<dbReference type="Pfam" id="PF13499">
    <property type="entry name" value="EF-hand_7"/>
    <property type="match status" value="1"/>
</dbReference>
<dbReference type="CDD" id="cd00051">
    <property type="entry name" value="EFh"/>
    <property type="match status" value="1"/>
</dbReference>
<accession>A0A1S4BMW5</accession>
<evidence type="ECO:0000256" key="2">
    <source>
        <dbReference type="ARBA" id="ARBA00022737"/>
    </source>
</evidence>
<evidence type="ECO:0000259" key="5">
    <source>
        <dbReference type="PROSITE" id="PS50222"/>
    </source>
</evidence>
<dbReference type="PROSITE" id="PS00018">
    <property type="entry name" value="EF_HAND_1"/>
    <property type="match status" value="2"/>
</dbReference>
<dbReference type="SUPFAM" id="SSF47473">
    <property type="entry name" value="EF-hand"/>
    <property type="match status" value="1"/>
</dbReference>